<keyword evidence="21" id="KW-1185">Reference proteome</keyword>
<evidence type="ECO:0000256" key="11">
    <source>
        <dbReference type="ARBA" id="ARBA00022884"/>
    </source>
</evidence>
<dbReference type="NCBIfam" id="NF045760">
    <property type="entry name" value="YtpR"/>
    <property type="match status" value="1"/>
</dbReference>
<dbReference type="EMBL" id="BMHB01000001">
    <property type="protein sequence ID" value="GGI10287.1"/>
    <property type="molecule type" value="Genomic_DNA"/>
</dbReference>
<dbReference type="FunFam" id="2.40.50.140:FF:000045">
    <property type="entry name" value="Phenylalanine--tRNA ligase beta subunit"/>
    <property type="match status" value="1"/>
</dbReference>
<evidence type="ECO:0000256" key="7">
    <source>
        <dbReference type="ARBA" id="ARBA00022723"/>
    </source>
</evidence>
<dbReference type="FunFam" id="3.30.930.10:FF:000022">
    <property type="entry name" value="Phenylalanine--tRNA ligase beta subunit"/>
    <property type="match status" value="1"/>
</dbReference>
<dbReference type="InterPro" id="IPR005121">
    <property type="entry name" value="Fdx_antiC-bd"/>
</dbReference>
<dbReference type="InterPro" id="IPR045060">
    <property type="entry name" value="Phe-tRNA-ligase_IIc_bsu"/>
</dbReference>
<evidence type="ECO:0000256" key="13">
    <source>
        <dbReference type="ARBA" id="ARBA00023146"/>
    </source>
</evidence>
<dbReference type="PANTHER" id="PTHR10947">
    <property type="entry name" value="PHENYLALANYL-TRNA SYNTHETASE BETA CHAIN AND LEUCINE-RICH REPEAT-CONTAINING PROTEIN 47"/>
    <property type="match status" value="1"/>
</dbReference>
<dbReference type="Gene3D" id="3.50.40.10">
    <property type="entry name" value="Phenylalanyl-trna Synthetase, Chain B, domain 3"/>
    <property type="match status" value="1"/>
</dbReference>
<evidence type="ECO:0000256" key="10">
    <source>
        <dbReference type="ARBA" id="ARBA00022842"/>
    </source>
</evidence>
<accession>A0A8J3ETS1</accession>
<dbReference type="InterPro" id="IPR004532">
    <property type="entry name" value="Phe-tRNA-ligase_IIc_bsu_bact"/>
</dbReference>
<dbReference type="InterPro" id="IPR020825">
    <property type="entry name" value="Phe-tRNA_synthase-like_B3/B4"/>
</dbReference>
<evidence type="ECO:0000313" key="21">
    <source>
        <dbReference type="Proteomes" id="UP000626244"/>
    </source>
</evidence>
<dbReference type="NCBIfam" id="TIGR00472">
    <property type="entry name" value="pheT_bact"/>
    <property type="match status" value="1"/>
</dbReference>
<dbReference type="GO" id="GO:0009328">
    <property type="term" value="C:phenylalanine-tRNA ligase complex"/>
    <property type="evidence" value="ECO:0007669"/>
    <property type="project" value="TreeGrafter"/>
</dbReference>
<dbReference type="InterPro" id="IPR012340">
    <property type="entry name" value="NA-bd_OB-fold"/>
</dbReference>
<proteinExistence type="inferred from homology"/>
<keyword evidence="7 15" id="KW-0479">Metal-binding</keyword>
<evidence type="ECO:0000256" key="8">
    <source>
        <dbReference type="ARBA" id="ARBA00022741"/>
    </source>
</evidence>
<evidence type="ECO:0000256" key="9">
    <source>
        <dbReference type="ARBA" id="ARBA00022840"/>
    </source>
</evidence>
<dbReference type="HAMAP" id="MF_00283">
    <property type="entry name" value="Phe_tRNA_synth_beta1"/>
    <property type="match status" value="1"/>
</dbReference>
<dbReference type="GO" id="GO:0005524">
    <property type="term" value="F:ATP binding"/>
    <property type="evidence" value="ECO:0007669"/>
    <property type="project" value="UniProtKB-UniRule"/>
</dbReference>
<dbReference type="SUPFAM" id="SSF56037">
    <property type="entry name" value="PheT/TilS domain"/>
    <property type="match status" value="1"/>
</dbReference>
<dbReference type="Pfam" id="PF03484">
    <property type="entry name" value="B5"/>
    <property type="match status" value="1"/>
</dbReference>
<evidence type="ECO:0000259" key="18">
    <source>
        <dbReference type="PROSITE" id="PS51447"/>
    </source>
</evidence>
<evidence type="ECO:0000313" key="20">
    <source>
        <dbReference type="EMBL" id="GGI10287.1"/>
    </source>
</evidence>
<feature type="binding site" evidence="15">
    <location>
        <position position="470"/>
    </location>
    <ligand>
        <name>Mg(2+)</name>
        <dbReference type="ChEBI" id="CHEBI:18420"/>
        <note>shared with alpha subunit</note>
    </ligand>
</feature>
<dbReference type="RefSeq" id="WP_088002972.1">
    <property type="nucleotide sequence ID" value="NZ_BMHB01000001.1"/>
</dbReference>
<dbReference type="PANTHER" id="PTHR10947:SF0">
    <property type="entry name" value="PHENYLALANINE--TRNA LIGASE BETA SUBUNIT"/>
    <property type="match status" value="1"/>
</dbReference>
<dbReference type="GO" id="GO:0000049">
    <property type="term" value="F:tRNA binding"/>
    <property type="evidence" value="ECO:0007669"/>
    <property type="project" value="UniProtKB-UniRule"/>
</dbReference>
<feature type="binding site" evidence="15">
    <location>
        <position position="466"/>
    </location>
    <ligand>
        <name>Mg(2+)</name>
        <dbReference type="ChEBI" id="CHEBI:18420"/>
        <note>shared with alpha subunit</note>
    </ligand>
</feature>
<dbReference type="OrthoDB" id="9805455at2"/>
<evidence type="ECO:0000259" key="17">
    <source>
        <dbReference type="PROSITE" id="PS50886"/>
    </source>
</evidence>
<sequence>MFVSTKWLQEYVDLSGVTPEELAKLITKAGIEVEGVNNLSDGIKNVVVGYVMEREQHPEADKLSKCTVDVGEEQPVQIICGAPNVAKGQKVIVAKIGAVLPGNFKIKKAKLRGEVSEGMICSLQELGVEGKVVGKEFSNGIFVLPNDAEVGADALEVLHRDDAVLELGLTPNRADCLNMIGVAYEVAAILDKDVKLPAVATEESGSADFINVSVESKEDAPYYSAKLVKGVKVGPSPLWMQARLMSAGIRPINNIVDITNYILIEYGQPLHAFDNNKLNSKQIIVRHAKSNEKITTLDGEERTLQPHHLVIATEKEAVAIAGVMGGQSTEVDENTVDVLIESAVFKGQTVRQTSKDLGLRSESSARFEKGIDPSRTYSASERAAQLMAELAGGTVVEGTVVANHIVNEAPEVSVSVNKINNVLGTSIDADTVKDIFRRLRLEAKQDGELFTVTVPSRRGDITIEEDLVEEVGRMYGYDHIPATLPTGVASRGQLTVYQAKRRRARQFLQHAGLFEAVTYSLTSNSKVKRFALETGDAKPVRLSLPMSEERSELRFSLVPHLLDAVAYNVARKEENVQLFETGSVFLTLENNELPREEEYLAGALTGAWLQHAWQGEKKAVDFYVVKGVIDGLFNELGLSDKISYVASKKEDLHPGRTASILVNNEEIGFIGQVHPVTQKEWDIKETYVFQLSLAKLFNTEIDDILYNAIPRFPAMNRDMALVVDSTVFAGDILSTIRQAGGKLLKEAIIFDLYEGDKMEAGKKSVAFSLTYFDPERTLTDEEVTKAHQKVLKAVEETHSAQLRG</sequence>
<dbReference type="PROSITE" id="PS51483">
    <property type="entry name" value="B5"/>
    <property type="match status" value="1"/>
</dbReference>
<dbReference type="InterPro" id="IPR036690">
    <property type="entry name" value="Fdx_antiC-bd_sf"/>
</dbReference>
<comment type="cofactor">
    <cofactor evidence="15">
        <name>Mg(2+)</name>
        <dbReference type="ChEBI" id="CHEBI:18420"/>
    </cofactor>
    <text evidence="15">Binds 2 magnesium ions per tetramer.</text>
</comment>
<protein>
    <recommendedName>
        <fullName evidence="15">Phenylalanine--tRNA ligase beta subunit</fullName>
        <ecNumber evidence="15">6.1.1.20</ecNumber>
    </recommendedName>
    <alternativeName>
        <fullName evidence="15">Phenylalanyl-tRNA synthetase beta subunit</fullName>
        <shortName evidence="15">PheRS</shortName>
    </alternativeName>
</protein>
<evidence type="ECO:0000256" key="3">
    <source>
        <dbReference type="ARBA" id="ARBA00011209"/>
    </source>
</evidence>
<dbReference type="InterPro" id="IPR041616">
    <property type="entry name" value="PheRS_beta_core"/>
</dbReference>
<dbReference type="SMART" id="SM00896">
    <property type="entry name" value="FDX-ACB"/>
    <property type="match status" value="1"/>
</dbReference>
<dbReference type="InterPro" id="IPR005147">
    <property type="entry name" value="tRNA_synthase_B5-dom"/>
</dbReference>
<dbReference type="GO" id="GO:0000287">
    <property type="term" value="F:magnesium ion binding"/>
    <property type="evidence" value="ECO:0007669"/>
    <property type="project" value="UniProtKB-UniRule"/>
</dbReference>
<dbReference type="SUPFAM" id="SSF50249">
    <property type="entry name" value="Nucleic acid-binding proteins"/>
    <property type="match status" value="1"/>
</dbReference>
<dbReference type="InterPro" id="IPR005146">
    <property type="entry name" value="B3/B4_tRNA-bd"/>
</dbReference>
<dbReference type="FunFam" id="3.50.40.10:FF:000001">
    <property type="entry name" value="Phenylalanine--tRNA ligase beta subunit"/>
    <property type="match status" value="1"/>
</dbReference>
<dbReference type="Gene3D" id="2.40.50.140">
    <property type="entry name" value="Nucleic acid-binding proteins"/>
    <property type="match status" value="1"/>
</dbReference>
<dbReference type="SUPFAM" id="SSF46955">
    <property type="entry name" value="Putative DNA-binding domain"/>
    <property type="match status" value="1"/>
</dbReference>
<feature type="domain" description="FDX-ACB" evidence="18">
    <location>
        <begin position="710"/>
        <end position="803"/>
    </location>
</feature>
<dbReference type="Pfam" id="PF03483">
    <property type="entry name" value="B3_4"/>
    <property type="match status" value="1"/>
</dbReference>
<keyword evidence="13 15" id="KW-0030">Aminoacyl-tRNA synthetase</keyword>
<dbReference type="SUPFAM" id="SSF54991">
    <property type="entry name" value="Anticodon-binding domain of PheRS"/>
    <property type="match status" value="1"/>
</dbReference>
<keyword evidence="10 15" id="KW-0460">Magnesium</keyword>
<feature type="domain" description="TRNA-binding" evidence="17">
    <location>
        <begin position="40"/>
        <end position="155"/>
    </location>
</feature>
<dbReference type="Pfam" id="PF03147">
    <property type="entry name" value="FDX-ACB"/>
    <property type="match status" value="1"/>
</dbReference>
<dbReference type="CDD" id="cd00769">
    <property type="entry name" value="PheRS_beta_core"/>
    <property type="match status" value="1"/>
</dbReference>
<dbReference type="SUPFAM" id="SSF55681">
    <property type="entry name" value="Class II aaRS and biotin synthetases"/>
    <property type="match status" value="1"/>
</dbReference>
<keyword evidence="8 15" id="KW-0547">Nucleotide-binding</keyword>
<dbReference type="InterPro" id="IPR033714">
    <property type="entry name" value="tRNA_bind_bactPheRS"/>
</dbReference>
<feature type="binding site" evidence="15">
    <location>
        <position position="469"/>
    </location>
    <ligand>
        <name>Mg(2+)</name>
        <dbReference type="ChEBI" id="CHEBI:18420"/>
        <note>shared with alpha subunit</note>
    </ligand>
</feature>
<keyword evidence="6 15" id="KW-0436">Ligase</keyword>
<evidence type="ECO:0000256" key="12">
    <source>
        <dbReference type="ARBA" id="ARBA00022917"/>
    </source>
</evidence>
<evidence type="ECO:0000256" key="1">
    <source>
        <dbReference type="ARBA" id="ARBA00004496"/>
    </source>
</evidence>
<evidence type="ECO:0000256" key="6">
    <source>
        <dbReference type="ARBA" id="ARBA00022598"/>
    </source>
</evidence>
<dbReference type="Pfam" id="PF17759">
    <property type="entry name" value="tRNA_synthFbeta"/>
    <property type="match status" value="1"/>
</dbReference>
<comment type="subcellular location">
    <subcellularLocation>
        <location evidence="1 15">Cytoplasm</location>
    </subcellularLocation>
</comment>
<dbReference type="AlphaFoldDB" id="A0A8J3ETS1"/>
<dbReference type="InterPro" id="IPR002547">
    <property type="entry name" value="tRNA-bd_dom"/>
</dbReference>
<dbReference type="FunFam" id="3.30.56.10:FF:000002">
    <property type="entry name" value="Phenylalanine--tRNA ligase beta subunit"/>
    <property type="match status" value="1"/>
</dbReference>
<gene>
    <name evidence="15 20" type="primary">pheT</name>
    <name evidence="20" type="ORF">GCM10007380_02040</name>
</gene>
<evidence type="ECO:0000259" key="19">
    <source>
        <dbReference type="PROSITE" id="PS51483"/>
    </source>
</evidence>
<dbReference type="Pfam" id="PF01588">
    <property type="entry name" value="tRNA_bind"/>
    <property type="match status" value="1"/>
</dbReference>
<evidence type="ECO:0000256" key="2">
    <source>
        <dbReference type="ARBA" id="ARBA00008653"/>
    </source>
</evidence>
<dbReference type="SMART" id="SM00873">
    <property type="entry name" value="B3_4"/>
    <property type="match status" value="1"/>
</dbReference>
<dbReference type="Gene3D" id="3.30.56.10">
    <property type="match status" value="2"/>
</dbReference>
<dbReference type="CDD" id="cd02796">
    <property type="entry name" value="tRNA_bind_bactPheRS"/>
    <property type="match status" value="1"/>
</dbReference>
<dbReference type="InterPro" id="IPR009061">
    <property type="entry name" value="DNA-bd_dom_put_sf"/>
</dbReference>
<reference evidence="21" key="1">
    <citation type="journal article" date="2019" name="Int. J. Syst. Evol. Microbiol.">
        <title>The Global Catalogue of Microorganisms (GCM) 10K type strain sequencing project: providing services to taxonomists for standard genome sequencing and annotation.</title>
        <authorList>
            <consortium name="The Broad Institute Genomics Platform"/>
            <consortium name="The Broad Institute Genome Sequencing Center for Infectious Disease"/>
            <person name="Wu L."/>
            <person name="Ma J."/>
        </authorList>
    </citation>
    <scope>NUCLEOTIDE SEQUENCE [LARGE SCALE GENOMIC DNA]</scope>
    <source>
        <strain evidence="21">CGMCC 1.14993</strain>
    </source>
</reference>
<dbReference type="Gene3D" id="3.30.70.380">
    <property type="entry name" value="Ferrodoxin-fold anticodon-binding domain"/>
    <property type="match status" value="1"/>
</dbReference>
<name>A0A8J3ETS1_9BACI</name>
<comment type="catalytic activity">
    <reaction evidence="14 15">
        <text>tRNA(Phe) + L-phenylalanine + ATP = L-phenylalanyl-tRNA(Phe) + AMP + diphosphate + H(+)</text>
        <dbReference type="Rhea" id="RHEA:19413"/>
        <dbReference type="Rhea" id="RHEA-COMP:9668"/>
        <dbReference type="Rhea" id="RHEA-COMP:9699"/>
        <dbReference type="ChEBI" id="CHEBI:15378"/>
        <dbReference type="ChEBI" id="CHEBI:30616"/>
        <dbReference type="ChEBI" id="CHEBI:33019"/>
        <dbReference type="ChEBI" id="CHEBI:58095"/>
        <dbReference type="ChEBI" id="CHEBI:78442"/>
        <dbReference type="ChEBI" id="CHEBI:78531"/>
        <dbReference type="ChEBI" id="CHEBI:456215"/>
        <dbReference type="EC" id="6.1.1.20"/>
    </reaction>
</comment>
<dbReference type="Proteomes" id="UP000626244">
    <property type="component" value="Unassembled WGS sequence"/>
</dbReference>
<dbReference type="SMART" id="SM00874">
    <property type="entry name" value="B5"/>
    <property type="match status" value="1"/>
</dbReference>
<dbReference type="Gene3D" id="3.30.930.10">
    <property type="entry name" value="Bira Bifunctional Protein, Domain 2"/>
    <property type="match status" value="1"/>
</dbReference>
<evidence type="ECO:0000256" key="15">
    <source>
        <dbReference type="HAMAP-Rule" id="MF_00283"/>
    </source>
</evidence>
<feature type="binding site" evidence="15">
    <location>
        <position position="460"/>
    </location>
    <ligand>
        <name>Mg(2+)</name>
        <dbReference type="ChEBI" id="CHEBI:18420"/>
        <note>shared with alpha subunit</note>
    </ligand>
</feature>
<comment type="caution">
    <text evidence="20">The sequence shown here is derived from an EMBL/GenBank/DDBJ whole genome shotgun (WGS) entry which is preliminary data.</text>
</comment>
<keyword evidence="11 16" id="KW-0694">RNA-binding</keyword>
<dbReference type="EC" id="6.1.1.20" evidence="15"/>
<evidence type="ECO:0000256" key="14">
    <source>
        <dbReference type="ARBA" id="ARBA00049255"/>
    </source>
</evidence>
<dbReference type="PROSITE" id="PS51447">
    <property type="entry name" value="FDX_ACB"/>
    <property type="match status" value="1"/>
</dbReference>
<keyword evidence="5 16" id="KW-0820">tRNA-binding</keyword>
<feature type="domain" description="B5" evidence="19">
    <location>
        <begin position="407"/>
        <end position="482"/>
    </location>
</feature>
<dbReference type="GO" id="GO:0006432">
    <property type="term" value="P:phenylalanyl-tRNA aminoacylation"/>
    <property type="evidence" value="ECO:0007669"/>
    <property type="project" value="UniProtKB-UniRule"/>
</dbReference>
<dbReference type="PROSITE" id="PS50886">
    <property type="entry name" value="TRBD"/>
    <property type="match status" value="1"/>
</dbReference>
<evidence type="ECO:0000256" key="4">
    <source>
        <dbReference type="ARBA" id="ARBA00022490"/>
    </source>
</evidence>
<dbReference type="GO" id="GO:0016740">
    <property type="term" value="F:transferase activity"/>
    <property type="evidence" value="ECO:0007669"/>
    <property type="project" value="UniProtKB-ARBA"/>
</dbReference>
<keyword evidence="9 15" id="KW-0067">ATP-binding</keyword>
<evidence type="ECO:0000256" key="5">
    <source>
        <dbReference type="ARBA" id="ARBA00022555"/>
    </source>
</evidence>
<comment type="similarity">
    <text evidence="2 15">Belongs to the phenylalanyl-tRNA synthetase beta subunit family. Type 1 subfamily.</text>
</comment>
<keyword evidence="12 15" id="KW-0648">Protein biosynthesis</keyword>
<dbReference type="InterPro" id="IPR045864">
    <property type="entry name" value="aa-tRNA-synth_II/BPL/LPL"/>
</dbReference>
<evidence type="ECO:0000256" key="16">
    <source>
        <dbReference type="PROSITE-ProRule" id="PRU00209"/>
    </source>
</evidence>
<comment type="subunit">
    <text evidence="3 15">Tetramer of two alpha and two beta subunits.</text>
</comment>
<dbReference type="FunFam" id="3.30.70.380:FF:000001">
    <property type="entry name" value="Phenylalanine--tRNA ligase beta subunit"/>
    <property type="match status" value="1"/>
</dbReference>
<keyword evidence="4 15" id="KW-0963">Cytoplasm</keyword>
<dbReference type="GO" id="GO:0004826">
    <property type="term" value="F:phenylalanine-tRNA ligase activity"/>
    <property type="evidence" value="ECO:0007669"/>
    <property type="project" value="UniProtKB-UniRule"/>
</dbReference>
<organism evidence="20 21">
    <name type="scientific">Gottfriedia solisilvae</name>
    <dbReference type="NCBI Taxonomy" id="1516104"/>
    <lineage>
        <taxon>Bacteria</taxon>
        <taxon>Bacillati</taxon>
        <taxon>Bacillota</taxon>
        <taxon>Bacilli</taxon>
        <taxon>Bacillales</taxon>
        <taxon>Bacillaceae</taxon>
        <taxon>Gottfriedia</taxon>
    </lineage>
</organism>
<dbReference type="GO" id="GO:0140096">
    <property type="term" value="F:catalytic activity, acting on a protein"/>
    <property type="evidence" value="ECO:0007669"/>
    <property type="project" value="UniProtKB-ARBA"/>
</dbReference>